<dbReference type="Proteomes" id="UP000564806">
    <property type="component" value="Unassembled WGS sequence"/>
</dbReference>
<dbReference type="GO" id="GO:0000160">
    <property type="term" value="P:phosphorelay signal transduction system"/>
    <property type="evidence" value="ECO:0007669"/>
    <property type="project" value="UniProtKB-KW"/>
</dbReference>
<dbReference type="InterPro" id="IPR036890">
    <property type="entry name" value="HATPase_C_sf"/>
</dbReference>
<evidence type="ECO:0000256" key="5">
    <source>
        <dbReference type="ARBA" id="ARBA00022777"/>
    </source>
</evidence>
<comment type="catalytic activity">
    <reaction evidence="1">
        <text>ATP + protein L-histidine = ADP + protein N-phospho-L-histidine.</text>
        <dbReference type="EC" id="2.7.13.3"/>
    </reaction>
</comment>
<dbReference type="InterPro" id="IPR004358">
    <property type="entry name" value="Sig_transdc_His_kin-like_C"/>
</dbReference>
<evidence type="ECO:0000256" key="6">
    <source>
        <dbReference type="ARBA" id="ARBA00022840"/>
    </source>
</evidence>
<keyword evidence="8" id="KW-0175">Coiled coil</keyword>
<evidence type="ECO:0000256" key="3">
    <source>
        <dbReference type="ARBA" id="ARBA00022679"/>
    </source>
</evidence>
<evidence type="ECO:0000256" key="2">
    <source>
        <dbReference type="ARBA" id="ARBA00012438"/>
    </source>
</evidence>
<dbReference type="InterPro" id="IPR005467">
    <property type="entry name" value="His_kinase_dom"/>
</dbReference>
<dbReference type="AlphaFoldDB" id="A0A850ENI2"/>
<accession>A0A850ENI2</accession>
<reference evidence="10" key="1">
    <citation type="submission" date="2020-06" db="EMBL/GenBank/DDBJ databases">
        <title>Paenibacillus sp. nov., isolated from soil.</title>
        <authorList>
            <person name="Seo Y.L."/>
        </authorList>
    </citation>
    <scope>NUCLEOTIDE SEQUENCE [LARGE SCALE GENOMIC DNA]</scope>
    <source>
        <strain evidence="10">JW14</strain>
    </source>
</reference>
<name>A0A850ENI2_9BACL</name>
<comment type="caution">
    <text evidence="10">The sequence shown here is derived from an EMBL/GenBank/DDBJ whole genome shotgun (WGS) entry which is preliminary data.</text>
</comment>
<dbReference type="PRINTS" id="PR00344">
    <property type="entry name" value="BCTRLSENSOR"/>
</dbReference>
<dbReference type="CDD" id="cd00075">
    <property type="entry name" value="HATPase"/>
    <property type="match status" value="1"/>
</dbReference>
<evidence type="ECO:0000256" key="4">
    <source>
        <dbReference type="ARBA" id="ARBA00022741"/>
    </source>
</evidence>
<keyword evidence="6" id="KW-0067">ATP-binding</keyword>
<proteinExistence type="predicted"/>
<sequence length="697" mass="79950">MSEVSFRPKARTMILLGEELIKDDLTAITELVKNSYDADATHIIIEVSNEESFIRLWDNGHGMTSTIISTRWMEPATNFKAMRKNGIKMRSPIFGRVYLGEKGVGRFSCHRLAQKLVLTSRGTDQFIEEKVTINEEEKRVVQKVPSGEESKLIVDWNLFESDSYLSDVKIPFDIGKPNIFLNNTGTELLMQELKEFWDEDKTNALKIILIRLIHPFGEKPELKIDFIVDNQPVQLDFSVFEYINRSDIKIKGNVDTKGNFTGSLNGEKITESLPVYERDFRNKEASCGDFNIEFSVFERNDLASLRKNYPQIDNISSQYGGVAIYRDGFRVLPYGEKGVDWLNLDERRISRVSERIGNKQIQGLISISTDNNSKLTDKTNREGLIENQAYYDFKELVFRVIKFIENQRIKKTVKKNKAITNTEFINRISSIEKVINEEVPILFKQDIVDDLKKVKDAYINEKKQVQNRMENLSQLSGIGIAAERTTHEIGHLVNKLKATIQELRKLVLNSDEGLNLVETMLNYTSALDSELKLLNPLFKANRLMRTQLDIKKVINKTTLFFKNAFQEHHIDFSLTEDSPLEVFENEGVIIQCLINLFDNAVYWCVQKAENEHFIKVLINGTKKTITISDSGPGVSQKDAPYIFEPLYSKRKDGRGMGLFITEDVLNSRGHEIRLLEVDQVTGASFQIKFNSKGENDD</sequence>
<dbReference type="Gene3D" id="3.30.565.10">
    <property type="entry name" value="Histidine kinase-like ATPase, C-terminal domain"/>
    <property type="match status" value="2"/>
</dbReference>
<keyword evidence="11" id="KW-1185">Reference proteome</keyword>
<dbReference type="InterPro" id="IPR050980">
    <property type="entry name" value="2C_sensor_his_kinase"/>
</dbReference>
<dbReference type="EMBL" id="JABWCS010000206">
    <property type="protein sequence ID" value="NUU61097.1"/>
    <property type="molecule type" value="Genomic_DNA"/>
</dbReference>
<dbReference type="PANTHER" id="PTHR44936">
    <property type="entry name" value="SENSOR PROTEIN CREC"/>
    <property type="match status" value="1"/>
</dbReference>
<keyword evidence="7" id="KW-0902">Two-component regulatory system</keyword>
<dbReference type="SUPFAM" id="SSF55874">
    <property type="entry name" value="ATPase domain of HSP90 chaperone/DNA topoisomerase II/histidine kinase"/>
    <property type="match status" value="2"/>
</dbReference>
<evidence type="ECO:0000313" key="11">
    <source>
        <dbReference type="Proteomes" id="UP000564806"/>
    </source>
</evidence>
<dbReference type="Pfam" id="PF13589">
    <property type="entry name" value="HATPase_c_3"/>
    <property type="match status" value="1"/>
</dbReference>
<evidence type="ECO:0000256" key="7">
    <source>
        <dbReference type="ARBA" id="ARBA00023012"/>
    </source>
</evidence>
<evidence type="ECO:0000313" key="10">
    <source>
        <dbReference type="EMBL" id="NUU61097.1"/>
    </source>
</evidence>
<dbReference type="EC" id="2.7.13.3" evidence="2"/>
<gene>
    <name evidence="10" type="ORF">HPT30_12130</name>
</gene>
<dbReference type="InterPro" id="IPR003594">
    <property type="entry name" value="HATPase_dom"/>
</dbReference>
<dbReference type="Pfam" id="PF02518">
    <property type="entry name" value="HATPase_c"/>
    <property type="match status" value="1"/>
</dbReference>
<keyword evidence="5 10" id="KW-0418">Kinase</keyword>
<dbReference type="RefSeq" id="WP_175371648.1">
    <property type="nucleotide sequence ID" value="NZ_JABWCS010000206.1"/>
</dbReference>
<dbReference type="PANTHER" id="PTHR44936:SF10">
    <property type="entry name" value="SENSOR PROTEIN RSTB"/>
    <property type="match status" value="1"/>
</dbReference>
<protein>
    <recommendedName>
        <fullName evidence="2">histidine kinase</fullName>
        <ecNumber evidence="2">2.7.13.3</ecNumber>
    </recommendedName>
</protein>
<feature type="domain" description="Histidine kinase" evidence="9">
    <location>
        <begin position="484"/>
        <end position="693"/>
    </location>
</feature>
<keyword evidence="3" id="KW-0808">Transferase</keyword>
<dbReference type="SMART" id="SM00387">
    <property type="entry name" value="HATPase_c"/>
    <property type="match status" value="1"/>
</dbReference>
<evidence type="ECO:0000256" key="8">
    <source>
        <dbReference type="SAM" id="Coils"/>
    </source>
</evidence>
<evidence type="ECO:0000256" key="1">
    <source>
        <dbReference type="ARBA" id="ARBA00000085"/>
    </source>
</evidence>
<organism evidence="10 11">
    <name type="scientific">Paenibacillus agri</name>
    <dbReference type="NCBI Taxonomy" id="2744309"/>
    <lineage>
        <taxon>Bacteria</taxon>
        <taxon>Bacillati</taxon>
        <taxon>Bacillota</taxon>
        <taxon>Bacilli</taxon>
        <taxon>Bacillales</taxon>
        <taxon>Paenibacillaceae</taxon>
        <taxon>Paenibacillus</taxon>
    </lineage>
</organism>
<evidence type="ECO:0000259" key="9">
    <source>
        <dbReference type="PROSITE" id="PS50109"/>
    </source>
</evidence>
<dbReference type="PROSITE" id="PS50109">
    <property type="entry name" value="HIS_KIN"/>
    <property type="match status" value="1"/>
</dbReference>
<dbReference type="GO" id="GO:0004673">
    <property type="term" value="F:protein histidine kinase activity"/>
    <property type="evidence" value="ECO:0007669"/>
    <property type="project" value="UniProtKB-EC"/>
</dbReference>
<feature type="coiled-coil region" evidence="8">
    <location>
        <begin position="448"/>
        <end position="475"/>
    </location>
</feature>
<dbReference type="GO" id="GO:0005524">
    <property type="term" value="F:ATP binding"/>
    <property type="evidence" value="ECO:0007669"/>
    <property type="project" value="UniProtKB-KW"/>
</dbReference>
<keyword evidence="4" id="KW-0547">Nucleotide-binding</keyword>